<keyword evidence="1" id="KW-1133">Transmembrane helix</keyword>
<dbReference type="InterPro" id="IPR012340">
    <property type="entry name" value="NA-bd_OB-fold"/>
</dbReference>
<feature type="transmembrane region" description="Helical" evidence="1">
    <location>
        <begin position="70"/>
        <end position="90"/>
    </location>
</feature>
<organism evidence="3 4">
    <name type="scientific">Bacillus manliponensis</name>
    <dbReference type="NCBI Taxonomy" id="574376"/>
    <lineage>
        <taxon>Bacteria</taxon>
        <taxon>Bacillati</taxon>
        <taxon>Bacillota</taxon>
        <taxon>Bacilli</taxon>
        <taxon>Bacillales</taxon>
        <taxon>Bacillaceae</taxon>
        <taxon>Bacillus</taxon>
        <taxon>Bacillus cereus group</taxon>
    </lineage>
</organism>
<feature type="transmembrane region" description="Helical" evidence="1">
    <location>
        <begin position="12"/>
        <end position="33"/>
    </location>
</feature>
<proteinExistence type="predicted"/>
<feature type="transmembrane region" description="Helical" evidence="1">
    <location>
        <begin position="45"/>
        <end position="64"/>
    </location>
</feature>
<dbReference type="AlphaFoldDB" id="A0A073JSI7"/>
<gene>
    <name evidence="3" type="ORF">BAMA_15955</name>
</gene>
<keyword evidence="1" id="KW-0472">Membrane</keyword>
<name>A0A073JSI7_9BACI</name>
<dbReference type="EMBL" id="JOTN01000034">
    <property type="protein sequence ID" value="KEK17280.1"/>
    <property type="molecule type" value="Genomic_DNA"/>
</dbReference>
<dbReference type="OrthoDB" id="1683445at2"/>
<evidence type="ECO:0000313" key="3">
    <source>
        <dbReference type="EMBL" id="KEK17280.1"/>
    </source>
</evidence>
<evidence type="ECO:0000313" key="4">
    <source>
        <dbReference type="Proteomes" id="UP000027822"/>
    </source>
</evidence>
<dbReference type="Gene3D" id="2.40.50.140">
    <property type="entry name" value="Nucleic acid-binding proteins"/>
    <property type="match status" value="1"/>
</dbReference>
<dbReference type="InterPro" id="IPR058653">
    <property type="entry name" value="NfeD2_TM"/>
</dbReference>
<sequence length="180" mass="19743">MTLFTYSLSSIYLVGFIVSVLITIIYLLLSDFLEAIFSVSSGPTSPVTLILSFLSMLCGFSYIGEYLFTWNSIFIFVISFFLSLIAVLAMKMLILKPIAEAEQNTVHRMGEFIGCVGEVTTTIPKFGIGEVFLSSQVGGNALLARNVENQEVTQGDFVVIEGIEDGVLLVRKKTNKGEDV</sequence>
<feature type="domain" description="Membrane protein NfeD2 N-terminal transmembrane" evidence="2">
    <location>
        <begin position="3"/>
        <end position="103"/>
    </location>
</feature>
<comment type="caution">
    <text evidence="3">The sequence shown here is derived from an EMBL/GenBank/DDBJ whole genome shotgun (WGS) entry which is preliminary data.</text>
</comment>
<dbReference type="RefSeq" id="WP_034643756.1">
    <property type="nucleotide sequence ID" value="NZ_CBCSJC010000021.1"/>
</dbReference>
<dbReference type="STRING" id="574376.BAMA_15955"/>
<keyword evidence="4" id="KW-1185">Reference proteome</keyword>
<evidence type="ECO:0000259" key="2">
    <source>
        <dbReference type="Pfam" id="PF25842"/>
    </source>
</evidence>
<accession>A0A073JSI7</accession>
<evidence type="ECO:0000256" key="1">
    <source>
        <dbReference type="SAM" id="Phobius"/>
    </source>
</evidence>
<protein>
    <submittedName>
        <fullName evidence="3">Phosphate ABC transporter permease</fullName>
    </submittedName>
</protein>
<reference evidence="3 4" key="1">
    <citation type="submission" date="2014-06" db="EMBL/GenBank/DDBJ databases">
        <title>Draft genome sequence of Bacillus manliponensis JCM 15802 (MCCC 1A00708).</title>
        <authorList>
            <person name="Lai Q."/>
            <person name="Liu Y."/>
            <person name="Shao Z."/>
        </authorList>
    </citation>
    <scope>NUCLEOTIDE SEQUENCE [LARGE SCALE GENOMIC DNA]</scope>
    <source>
        <strain evidence="3 4">JCM 15802</strain>
    </source>
</reference>
<keyword evidence="1" id="KW-0812">Transmembrane</keyword>
<dbReference type="Pfam" id="PF25842">
    <property type="entry name" value="NfeD_TM"/>
    <property type="match status" value="1"/>
</dbReference>
<dbReference type="Proteomes" id="UP000027822">
    <property type="component" value="Unassembled WGS sequence"/>
</dbReference>